<feature type="domain" description="Atg6/beclin coiled-coil" evidence="5">
    <location>
        <begin position="157"/>
        <end position="283"/>
    </location>
</feature>
<feature type="coiled-coil region" evidence="2">
    <location>
        <begin position="203"/>
        <end position="240"/>
    </location>
</feature>
<reference evidence="6 7" key="1">
    <citation type="submission" date="2013-03" db="EMBL/GenBank/DDBJ databases">
        <title>The Genome Sequence of Exophiala aquamarina CBS 119918.</title>
        <authorList>
            <consortium name="The Broad Institute Genomics Platform"/>
            <person name="Cuomo C."/>
            <person name="de Hoog S."/>
            <person name="Gorbushina A."/>
            <person name="Walker B."/>
            <person name="Young S.K."/>
            <person name="Zeng Q."/>
            <person name="Gargeya S."/>
            <person name="Fitzgerald M."/>
            <person name="Haas B."/>
            <person name="Abouelleil A."/>
            <person name="Allen A.W."/>
            <person name="Alvarado L."/>
            <person name="Arachchi H.M."/>
            <person name="Berlin A.M."/>
            <person name="Chapman S.B."/>
            <person name="Gainer-Dewar J."/>
            <person name="Goldberg J."/>
            <person name="Griggs A."/>
            <person name="Gujja S."/>
            <person name="Hansen M."/>
            <person name="Howarth C."/>
            <person name="Imamovic A."/>
            <person name="Ireland A."/>
            <person name="Larimer J."/>
            <person name="McCowan C."/>
            <person name="Murphy C."/>
            <person name="Pearson M."/>
            <person name="Poon T.W."/>
            <person name="Priest M."/>
            <person name="Roberts A."/>
            <person name="Saif S."/>
            <person name="Shea T."/>
            <person name="Sisk P."/>
            <person name="Sykes S."/>
            <person name="Wortman J."/>
            <person name="Nusbaum C."/>
            <person name="Birren B."/>
        </authorList>
    </citation>
    <scope>NUCLEOTIDE SEQUENCE [LARGE SCALE GENOMIC DNA]</scope>
    <source>
        <strain evidence="6 7">CBS 119918</strain>
    </source>
</reference>
<dbReference type="AlphaFoldDB" id="A0A072PH07"/>
<keyword evidence="2" id="KW-0175">Coiled coil</keyword>
<dbReference type="VEuPathDB" id="FungiDB:A1O9_04243"/>
<dbReference type="GO" id="GO:0000045">
    <property type="term" value="P:autophagosome assembly"/>
    <property type="evidence" value="ECO:0007669"/>
    <property type="project" value="TreeGrafter"/>
</dbReference>
<evidence type="ECO:0000256" key="3">
    <source>
        <dbReference type="SAM" id="MobiDB-lite"/>
    </source>
</evidence>
<feature type="domain" description="Atg6 BARA" evidence="4">
    <location>
        <begin position="286"/>
        <end position="510"/>
    </location>
</feature>
<keyword evidence="7" id="KW-1185">Reference proteome</keyword>
<dbReference type="FunFam" id="1.10.418.40:FF:000005">
    <property type="entry name" value="Autophagy protein Apg6, putative"/>
    <property type="match status" value="1"/>
</dbReference>
<dbReference type="HOGENOM" id="CLU_024219_3_1_1"/>
<dbReference type="GO" id="GO:0034271">
    <property type="term" value="C:phosphatidylinositol 3-kinase complex, class III, type I"/>
    <property type="evidence" value="ECO:0007669"/>
    <property type="project" value="TreeGrafter"/>
</dbReference>
<evidence type="ECO:0000256" key="2">
    <source>
        <dbReference type="SAM" id="Coils"/>
    </source>
</evidence>
<dbReference type="GO" id="GO:0006995">
    <property type="term" value="P:cellular response to nitrogen starvation"/>
    <property type="evidence" value="ECO:0007669"/>
    <property type="project" value="TreeGrafter"/>
</dbReference>
<dbReference type="OrthoDB" id="20368at2759"/>
<evidence type="ECO:0000313" key="7">
    <source>
        <dbReference type="Proteomes" id="UP000027920"/>
    </source>
</evidence>
<dbReference type="Gene3D" id="1.10.418.40">
    <property type="entry name" value="Autophagy protein 6/Beclin 1"/>
    <property type="match status" value="1"/>
</dbReference>
<dbReference type="Pfam" id="PF17675">
    <property type="entry name" value="APG6_N"/>
    <property type="match status" value="1"/>
</dbReference>
<dbReference type="RefSeq" id="XP_013261989.1">
    <property type="nucleotide sequence ID" value="XM_013406535.1"/>
</dbReference>
<organism evidence="6 7">
    <name type="scientific">Exophiala aquamarina CBS 119918</name>
    <dbReference type="NCBI Taxonomy" id="1182545"/>
    <lineage>
        <taxon>Eukaryota</taxon>
        <taxon>Fungi</taxon>
        <taxon>Dikarya</taxon>
        <taxon>Ascomycota</taxon>
        <taxon>Pezizomycotina</taxon>
        <taxon>Eurotiomycetes</taxon>
        <taxon>Chaetothyriomycetidae</taxon>
        <taxon>Chaetothyriales</taxon>
        <taxon>Herpotrichiellaceae</taxon>
        <taxon>Exophiala</taxon>
    </lineage>
</organism>
<evidence type="ECO:0000313" key="6">
    <source>
        <dbReference type="EMBL" id="KEF59399.1"/>
    </source>
</evidence>
<dbReference type="GO" id="GO:0000407">
    <property type="term" value="C:phagophore assembly site"/>
    <property type="evidence" value="ECO:0007669"/>
    <property type="project" value="TreeGrafter"/>
</dbReference>
<dbReference type="GO" id="GO:0034272">
    <property type="term" value="C:phosphatidylinositol 3-kinase complex, class III, type II"/>
    <property type="evidence" value="ECO:0007669"/>
    <property type="project" value="TreeGrafter"/>
</dbReference>
<evidence type="ECO:0000259" key="5">
    <source>
        <dbReference type="Pfam" id="PF17675"/>
    </source>
</evidence>
<dbReference type="Gene3D" id="6.10.250.3110">
    <property type="match status" value="1"/>
</dbReference>
<dbReference type="InterPro" id="IPR038274">
    <property type="entry name" value="Atg6/Beclin_C_sf"/>
</dbReference>
<dbReference type="GeneID" id="25279176"/>
<dbReference type="EMBL" id="AMGV01000003">
    <property type="protein sequence ID" value="KEF59399.1"/>
    <property type="molecule type" value="Genomic_DNA"/>
</dbReference>
<proteinExistence type="inferred from homology"/>
<feature type="compositionally biased region" description="Polar residues" evidence="3">
    <location>
        <begin position="367"/>
        <end position="377"/>
    </location>
</feature>
<gene>
    <name evidence="6" type="ORF">A1O9_04243</name>
</gene>
<dbReference type="Proteomes" id="UP000027920">
    <property type="component" value="Unassembled WGS sequence"/>
</dbReference>
<dbReference type="GO" id="GO:0030674">
    <property type="term" value="F:protein-macromolecule adaptor activity"/>
    <property type="evidence" value="ECO:0007669"/>
    <property type="project" value="TreeGrafter"/>
</dbReference>
<comment type="caution">
    <text evidence="6">The sequence shown here is derived from an EMBL/GenBank/DDBJ whole genome shotgun (WGS) entry which is preliminary data.</text>
</comment>
<dbReference type="InterPro" id="IPR007243">
    <property type="entry name" value="Atg6/Beclin"/>
</dbReference>
<dbReference type="STRING" id="1182545.A0A072PH07"/>
<accession>A0A072PH07</accession>
<dbReference type="GO" id="GO:0000423">
    <property type="term" value="P:mitophagy"/>
    <property type="evidence" value="ECO:0007669"/>
    <property type="project" value="TreeGrafter"/>
</dbReference>
<dbReference type="InterPro" id="IPR040455">
    <property type="entry name" value="Atg6_BARA"/>
</dbReference>
<feature type="region of interest" description="Disordered" evidence="3">
    <location>
        <begin position="58"/>
        <end position="89"/>
    </location>
</feature>
<evidence type="ECO:0000259" key="4">
    <source>
        <dbReference type="Pfam" id="PF04111"/>
    </source>
</evidence>
<dbReference type="PANTHER" id="PTHR12768">
    <property type="entry name" value="BECLIN 1"/>
    <property type="match status" value="1"/>
</dbReference>
<dbReference type="GO" id="GO:0045324">
    <property type="term" value="P:late endosome to vacuole transport"/>
    <property type="evidence" value="ECO:0007669"/>
    <property type="project" value="TreeGrafter"/>
</dbReference>
<feature type="region of interest" description="Disordered" evidence="3">
    <location>
        <begin position="359"/>
        <end position="388"/>
    </location>
</feature>
<dbReference type="PANTHER" id="PTHR12768:SF4">
    <property type="entry name" value="BECLIN-1"/>
    <property type="match status" value="1"/>
</dbReference>
<feature type="region of interest" description="Disordered" evidence="3">
    <location>
        <begin position="104"/>
        <end position="128"/>
    </location>
</feature>
<evidence type="ECO:0000256" key="1">
    <source>
        <dbReference type="ARBA" id="ARBA00005965"/>
    </source>
</evidence>
<sequence>MYCQKCRQPLRADATLGGLNPVTFDVLVGSTGKSVQSTTALFSLNYAQERKSVYDRATQSPASPIHKRTIPPPQDDPASTFRNGADNPKPDMSFIEITQSQIAIPDKDHINKRNQSPNGQLDSHEEENGRDSSLYKYLAKTEALFSILSSRSDIDHPICNECTSILIAGMKSRFGGATREREAYSSFLRTTQQNVSASHTNGLQSTRESQRALNSLYEQLERTENEVETLKAEIGTLEDETHKSEIQEQCFWTTRNSVDDHLNHAFVSLSTAQQSLVHDQHQLERLQRTNVYNDTFCIGHDGSFGTINGLRLGRLPNQNVEWAEINAAWGQALLLLATVAERLKYTFRGYRLKPQGSTSRIERLEYPQQSPDATRSMNPRDRAHHSVAANPEPKITPLDLFSSGEMAIGRVLNHRRFDNGMVAFLDCLSQLGRYVERNSTVDMAPKPSLNKALPLRNTPSKPVLPYNIQNDKIGDYSIKLGMGFGDAESFTRACKYVLTCCKFLLAYVSNLETHRTT</sequence>
<dbReference type="InterPro" id="IPR041691">
    <property type="entry name" value="Atg6/beclin_CC"/>
</dbReference>
<dbReference type="Pfam" id="PF04111">
    <property type="entry name" value="APG6"/>
    <property type="match status" value="1"/>
</dbReference>
<comment type="similarity">
    <text evidence="1">Belongs to the beclin family.</text>
</comment>
<protein>
    <submittedName>
        <fullName evidence="6">Uncharacterized protein</fullName>
    </submittedName>
</protein>
<name>A0A072PH07_9EURO</name>
<dbReference type="GO" id="GO:0043548">
    <property type="term" value="F:phosphatidylinositol 3-kinase binding"/>
    <property type="evidence" value="ECO:0007669"/>
    <property type="project" value="TreeGrafter"/>
</dbReference>